<sequence>MKDLQVTSVLTLANICASLSLVYRSTAQRDCMGSMIFSLLLAANANLVVLEYSSMVRRKACWAPSVMLSASSRITILCLPGGNVT</sequence>
<organism evidence="2 3">
    <name type="scientific">Pararge aegeria aegeria</name>
    <dbReference type="NCBI Taxonomy" id="348720"/>
    <lineage>
        <taxon>Eukaryota</taxon>
        <taxon>Metazoa</taxon>
        <taxon>Ecdysozoa</taxon>
        <taxon>Arthropoda</taxon>
        <taxon>Hexapoda</taxon>
        <taxon>Insecta</taxon>
        <taxon>Pterygota</taxon>
        <taxon>Neoptera</taxon>
        <taxon>Endopterygota</taxon>
        <taxon>Lepidoptera</taxon>
        <taxon>Glossata</taxon>
        <taxon>Ditrysia</taxon>
        <taxon>Papilionoidea</taxon>
        <taxon>Nymphalidae</taxon>
        <taxon>Satyrinae</taxon>
        <taxon>Satyrini</taxon>
        <taxon>Parargina</taxon>
        <taxon>Pararge</taxon>
    </lineage>
</organism>
<evidence type="ECO:0000313" key="2">
    <source>
        <dbReference type="EMBL" id="CAH2266960.1"/>
    </source>
</evidence>
<gene>
    <name evidence="2" type="primary">jg11570</name>
    <name evidence="2" type="ORF">PAEG_LOCUS25557</name>
</gene>
<dbReference type="Proteomes" id="UP000838756">
    <property type="component" value="Unassembled WGS sequence"/>
</dbReference>
<keyword evidence="1" id="KW-0812">Transmembrane</keyword>
<name>A0A8S4SE58_9NEOP</name>
<reference evidence="2" key="1">
    <citation type="submission" date="2022-03" db="EMBL/GenBank/DDBJ databases">
        <authorList>
            <person name="Lindestad O."/>
        </authorList>
    </citation>
    <scope>NUCLEOTIDE SEQUENCE</scope>
</reference>
<dbReference type="EMBL" id="CAKXAJ010026335">
    <property type="protein sequence ID" value="CAH2266960.1"/>
    <property type="molecule type" value="Genomic_DNA"/>
</dbReference>
<keyword evidence="3" id="KW-1185">Reference proteome</keyword>
<feature type="transmembrane region" description="Helical" evidence="1">
    <location>
        <begin position="34"/>
        <end position="52"/>
    </location>
</feature>
<protein>
    <submittedName>
        <fullName evidence="2">Jg11570 protein</fullName>
    </submittedName>
</protein>
<dbReference type="AlphaFoldDB" id="A0A8S4SE58"/>
<keyword evidence="1" id="KW-1133">Transmembrane helix</keyword>
<keyword evidence="1" id="KW-0472">Membrane</keyword>
<proteinExistence type="predicted"/>
<evidence type="ECO:0000313" key="3">
    <source>
        <dbReference type="Proteomes" id="UP000838756"/>
    </source>
</evidence>
<evidence type="ECO:0000256" key="1">
    <source>
        <dbReference type="SAM" id="Phobius"/>
    </source>
</evidence>
<comment type="caution">
    <text evidence="2">The sequence shown here is derived from an EMBL/GenBank/DDBJ whole genome shotgun (WGS) entry which is preliminary data.</text>
</comment>
<accession>A0A8S4SE58</accession>